<proteinExistence type="predicted"/>
<protein>
    <submittedName>
        <fullName evidence="1">Uncharacterized protein</fullName>
    </submittedName>
</protein>
<feature type="non-terminal residue" evidence="1">
    <location>
        <position position="73"/>
    </location>
</feature>
<reference evidence="1 2" key="1">
    <citation type="submission" date="2024-05" db="EMBL/GenBank/DDBJ databases">
        <title>A high-quality chromosomal-level genome assembly of Topmouth culter (Culter alburnus).</title>
        <authorList>
            <person name="Zhao H."/>
        </authorList>
    </citation>
    <scope>NUCLEOTIDE SEQUENCE [LARGE SCALE GENOMIC DNA]</scope>
    <source>
        <strain evidence="1">CATC2023</strain>
        <tissue evidence="1">Muscle</tissue>
    </source>
</reference>
<dbReference type="EMBL" id="JAWDJR010000013">
    <property type="protein sequence ID" value="KAK9964049.1"/>
    <property type="molecule type" value="Genomic_DNA"/>
</dbReference>
<accession>A0AAW1ZUD9</accession>
<name>A0AAW1ZUD9_CULAL</name>
<keyword evidence="2" id="KW-1185">Reference proteome</keyword>
<dbReference type="Proteomes" id="UP001479290">
    <property type="component" value="Unassembled WGS sequence"/>
</dbReference>
<gene>
    <name evidence="1" type="ORF">ABG768_005254</name>
</gene>
<comment type="caution">
    <text evidence="1">The sequence shown here is derived from an EMBL/GenBank/DDBJ whole genome shotgun (WGS) entry which is preliminary data.</text>
</comment>
<evidence type="ECO:0000313" key="1">
    <source>
        <dbReference type="EMBL" id="KAK9964049.1"/>
    </source>
</evidence>
<feature type="non-terminal residue" evidence="1">
    <location>
        <position position="1"/>
    </location>
</feature>
<dbReference type="AlphaFoldDB" id="A0AAW1ZUD9"/>
<evidence type="ECO:0000313" key="2">
    <source>
        <dbReference type="Proteomes" id="UP001479290"/>
    </source>
</evidence>
<organism evidence="1 2">
    <name type="scientific">Culter alburnus</name>
    <name type="common">Topmouth culter</name>
    <dbReference type="NCBI Taxonomy" id="194366"/>
    <lineage>
        <taxon>Eukaryota</taxon>
        <taxon>Metazoa</taxon>
        <taxon>Chordata</taxon>
        <taxon>Craniata</taxon>
        <taxon>Vertebrata</taxon>
        <taxon>Euteleostomi</taxon>
        <taxon>Actinopterygii</taxon>
        <taxon>Neopterygii</taxon>
        <taxon>Teleostei</taxon>
        <taxon>Ostariophysi</taxon>
        <taxon>Cypriniformes</taxon>
        <taxon>Xenocyprididae</taxon>
        <taxon>Xenocypridinae</taxon>
        <taxon>Culter</taxon>
    </lineage>
</organism>
<sequence>RWVKRLSESSSRLSADADTCFPPVILLELCVLCRVRQEAFGSRKSLNDAGGVEQRRDLASRERDLLQTDLYLL</sequence>